<evidence type="ECO:0008006" key="4">
    <source>
        <dbReference type="Google" id="ProtNLM"/>
    </source>
</evidence>
<feature type="region of interest" description="Disordered" evidence="1">
    <location>
        <begin position="174"/>
        <end position="218"/>
    </location>
</feature>
<dbReference type="STRING" id="366602.Caul_3313"/>
<feature type="signal peptide" evidence="2">
    <location>
        <begin position="1"/>
        <end position="26"/>
    </location>
</feature>
<dbReference type="KEGG" id="cak:Caul_3313"/>
<dbReference type="HOGENOM" id="CLU_043396_2_0_5"/>
<evidence type="ECO:0000313" key="3">
    <source>
        <dbReference type="EMBL" id="ABZ72440.1"/>
    </source>
</evidence>
<dbReference type="EMBL" id="CP000927">
    <property type="protein sequence ID" value="ABZ72440.1"/>
    <property type="molecule type" value="Genomic_DNA"/>
</dbReference>
<dbReference type="OrthoDB" id="330924at2"/>
<proteinExistence type="predicted"/>
<sequence length="410" mass="43749" precursor="true">MLLRLFRRPAAWLLALALISPSIVRAQSGAPYIDRELFDDWTLICDNGRRCTAVGLPTEATRGGLGADALLTIVRDPQVEAQPRVEIVIPYWEGPGSGGRWALADASGKPIIPPLSARFAPATHVLRIGLPPTSIDTLLGARREVALSAASGKPTIALSLLGMRSALTRLDEVQGRSGGVTATASKGPRPASELPAPPTLQVVRKAPRSRTTPPRLKPPAALVALSGQLSALDICSGMANGVPAETVWGPYQLDDKTLLWTIWCAPGGNKGFNQTDVPVLSALDGSALRLPAFEGDPTPATPRKIMRSRAKDETDLWVPTLTGFTFYDSTGVVEQSDISATIAESSGRFERYVWTGRLMVLFESSDVSVPTADGSSNAAPYFGVWPPNYRAIVKPAKTVRRPARPAAPPR</sequence>
<evidence type="ECO:0000256" key="2">
    <source>
        <dbReference type="SAM" id="SignalP"/>
    </source>
</evidence>
<dbReference type="Pfam" id="PF06674">
    <property type="entry name" value="DUF1176"/>
    <property type="match status" value="1"/>
</dbReference>
<protein>
    <recommendedName>
        <fullName evidence="4">DUF1176 domain-containing protein</fullName>
    </recommendedName>
</protein>
<keyword evidence="2" id="KW-0732">Signal</keyword>
<organism evidence="3">
    <name type="scientific">Caulobacter sp. (strain K31)</name>
    <dbReference type="NCBI Taxonomy" id="366602"/>
    <lineage>
        <taxon>Bacteria</taxon>
        <taxon>Pseudomonadati</taxon>
        <taxon>Pseudomonadota</taxon>
        <taxon>Alphaproteobacteria</taxon>
        <taxon>Caulobacterales</taxon>
        <taxon>Caulobacteraceae</taxon>
        <taxon>Caulobacter</taxon>
    </lineage>
</organism>
<dbReference type="AlphaFoldDB" id="B0T3X6"/>
<name>B0T3X6_CAUSK</name>
<reference evidence="3" key="1">
    <citation type="submission" date="2008-01" db="EMBL/GenBank/DDBJ databases">
        <title>Complete sequence of chromosome of Caulobacter sp. K31.</title>
        <authorList>
            <consortium name="US DOE Joint Genome Institute"/>
            <person name="Copeland A."/>
            <person name="Lucas S."/>
            <person name="Lapidus A."/>
            <person name="Barry K."/>
            <person name="Glavina del Rio T."/>
            <person name="Dalin E."/>
            <person name="Tice H."/>
            <person name="Pitluck S."/>
            <person name="Bruce D."/>
            <person name="Goodwin L."/>
            <person name="Thompson L.S."/>
            <person name="Brettin T."/>
            <person name="Detter J.C."/>
            <person name="Han C."/>
            <person name="Schmutz J."/>
            <person name="Larimer F."/>
            <person name="Land M."/>
            <person name="Hauser L."/>
            <person name="Kyrpides N."/>
            <person name="Kim E."/>
            <person name="Stephens C."/>
            <person name="Richardson P."/>
        </authorList>
    </citation>
    <scope>NUCLEOTIDE SEQUENCE [LARGE SCALE GENOMIC DNA]</scope>
    <source>
        <strain evidence="3">K31</strain>
    </source>
</reference>
<evidence type="ECO:0000256" key="1">
    <source>
        <dbReference type="SAM" id="MobiDB-lite"/>
    </source>
</evidence>
<feature type="chain" id="PRO_5002755957" description="DUF1176 domain-containing protein" evidence="2">
    <location>
        <begin position="27"/>
        <end position="410"/>
    </location>
</feature>
<gene>
    <name evidence="3" type="ordered locus">Caul_3313</name>
</gene>
<accession>B0T3X6</accession>
<dbReference type="InterPro" id="IPR009560">
    <property type="entry name" value="DUF1176"/>
</dbReference>